<evidence type="ECO:0000256" key="1">
    <source>
        <dbReference type="SAM" id="MobiDB-lite"/>
    </source>
</evidence>
<dbReference type="Proteomes" id="UP001195963">
    <property type="component" value="Unassembled WGS sequence"/>
</dbReference>
<gene>
    <name evidence="2" type="ORF">K0625_17195</name>
</gene>
<name>A0ABS7E6S5_9GAMM</name>
<feature type="compositionally biased region" description="Basic residues" evidence="1">
    <location>
        <begin position="78"/>
        <end position="94"/>
    </location>
</feature>
<proteinExistence type="predicted"/>
<comment type="caution">
    <text evidence="2">The sequence shown here is derived from an EMBL/GenBank/DDBJ whole genome shotgun (WGS) entry which is preliminary data.</text>
</comment>
<evidence type="ECO:0008006" key="4">
    <source>
        <dbReference type="Google" id="ProtNLM"/>
    </source>
</evidence>
<organism evidence="2 3">
    <name type="scientific">Shewanella nanhaiensis</name>
    <dbReference type="NCBI Taxonomy" id="2864872"/>
    <lineage>
        <taxon>Bacteria</taxon>
        <taxon>Pseudomonadati</taxon>
        <taxon>Pseudomonadota</taxon>
        <taxon>Gammaproteobacteria</taxon>
        <taxon>Alteromonadales</taxon>
        <taxon>Shewanellaceae</taxon>
        <taxon>Shewanella</taxon>
    </lineage>
</organism>
<sequence length="169" mass="19093">MSLSHTPRLNASTRLPLLLTILILNLIPSSHANNSPPLPLGSVLDSQGNPIQLPSKQESALEIPAIKPTKEYQSTPTKNKKRSQSRSKKSKLSRKQQLASRTSVANDPGCRWLDARMDHLERKLSYSGNSNTNSYHRKELSIREQEWKCLKCGAEGPKQTDHDHCQYRR</sequence>
<keyword evidence="3" id="KW-1185">Reference proteome</keyword>
<dbReference type="EMBL" id="JAHZST010000013">
    <property type="protein sequence ID" value="MBW8185393.1"/>
    <property type="molecule type" value="Genomic_DNA"/>
</dbReference>
<reference evidence="2 3" key="1">
    <citation type="submission" date="2021-07" db="EMBL/GenBank/DDBJ databases">
        <title>Shewanella sp. nov, isolated from SCS.</title>
        <authorList>
            <person name="Cao W.R."/>
        </authorList>
    </citation>
    <scope>NUCLEOTIDE SEQUENCE [LARGE SCALE GENOMIC DNA]</scope>
    <source>
        <strain evidence="2 3">NR704-98</strain>
    </source>
</reference>
<dbReference type="RefSeq" id="WP_220110820.1">
    <property type="nucleotide sequence ID" value="NZ_JAHZST010000013.1"/>
</dbReference>
<accession>A0ABS7E6S5</accession>
<evidence type="ECO:0000313" key="2">
    <source>
        <dbReference type="EMBL" id="MBW8185393.1"/>
    </source>
</evidence>
<evidence type="ECO:0000313" key="3">
    <source>
        <dbReference type="Proteomes" id="UP001195963"/>
    </source>
</evidence>
<feature type="region of interest" description="Disordered" evidence="1">
    <location>
        <begin position="38"/>
        <end position="105"/>
    </location>
</feature>
<feature type="compositionally biased region" description="Polar residues" evidence="1">
    <location>
        <begin position="44"/>
        <end position="58"/>
    </location>
</feature>
<protein>
    <recommendedName>
        <fullName evidence="4">Secreted protein</fullName>
    </recommendedName>
</protein>